<keyword evidence="3" id="KW-0804">Transcription</keyword>
<dbReference type="AlphaFoldDB" id="A0A0U3HLS5"/>
<dbReference type="InterPro" id="IPR019888">
    <property type="entry name" value="Tscrpt_reg_AsnC-like"/>
</dbReference>
<dbReference type="Gene3D" id="1.10.10.10">
    <property type="entry name" value="Winged helix-like DNA-binding domain superfamily/Winged helix DNA-binding domain"/>
    <property type="match status" value="1"/>
</dbReference>
<reference evidence="5 6" key="1">
    <citation type="submission" date="2015-11" db="EMBL/GenBank/DDBJ databases">
        <title>Complete Genome Sequence of Kocuria flava strain HO-9041.</title>
        <authorList>
            <person name="Zhou M."/>
            <person name="Dai J."/>
        </authorList>
    </citation>
    <scope>NUCLEOTIDE SEQUENCE [LARGE SCALE GENOMIC DNA]</scope>
    <source>
        <strain evidence="5 6">HO-9041</strain>
    </source>
</reference>
<evidence type="ECO:0000313" key="5">
    <source>
        <dbReference type="EMBL" id="ALU38534.1"/>
    </source>
</evidence>
<keyword evidence="1" id="KW-0805">Transcription regulation</keyword>
<dbReference type="InterPro" id="IPR000485">
    <property type="entry name" value="AsnC-type_HTH_dom"/>
</dbReference>
<protein>
    <submittedName>
        <fullName evidence="5">AsnC family transcriptional regulator</fullName>
    </submittedName>
</protein>
<organism evidence="5 6">
    <name type="scientific">Kocuria flava</name>
    <dbReference type="NCBI Taxonomy" id="446860"/>
    <lineage>
        <taxon>Bacteria</taxon>
        <taxon>Bacillati</taxon>
        <taxon>Actinomycetota</taxon>
        <taxon>Actinomycetes</taxon>
        <taxon>Micrococcales</taxon>
        <taxon>Micrococcaceae</taxon>
        <taxon>Kocuria</taxon>
    </lineage>
</organism>
<evidence type="ECO:0000256" key="1">
    <source>
        <dbReference type="ARBA" id="ARBA00023015"/>
    </source>
</evidence>
<dbReference type="STRING" id="446860.AS188_00835"/>
<dbReference type="InterPro" id="IPR036388">
    <property type="entry name" value="WH-like_DNA-bd_sf"/>
</dbReference>
<dbReference type="InterPro" id="IPR019887">
    <property type="entry name" value="Tscrpt_reg_AsnC/Lrp_C"/>
</dbReference>
<dbReference type="GO" id="GO:0043565">
    <property type="term" value="F:sequence-specific DNA binding"/>
    <property type="evidence" value="ECO:0007669"/>
    <property type="project" value="InterPro"/>
</dbReference>
<dbReference type="GO" id="GO:0043200">
    <property type="term" value="P:response to amino acid"/>
    <property type="evidence" value="ECO:0007669"/>
    <property type="project" value="TreeGrafter"/>
</dbReference>
<evidence type="ECO:0000256" key="3">
    <source>
        <dbReference type="ARBA" id="ARBA00023163"/>
    </source>
</evidence>
<gene>
    <name evidence="5" type="ORF">AS188_00835</name>
</gene>
<dbReference type="Gene3D" id="3.30.70.920">
    <property type="match status" value="1"/>
</dbReference>
<dbReference type="OrthoDB" id="9809462at2"/>
<evidence type="ECO:0000313" key="6">
    <source>
        <dbReference type="Proteomes" id="UP000057181"/>
    </source>
</evidence>
<dbReference type="InterPro" id="IPR036390">
    <property type="entry name" value="WH_DNA-bd_sf"/>
</dbReference>
<keyword evidence="2" id="KW-0238">DNA-binding</keyword>
<accession>A0A0U3HLS5</accession>
<dbReference type="InterPro" id="IPR011008">
    <property type="entry name" value="Dimeric_a/b-barrel"/>
</dbReference>
<dbReference type="SMART" id="SM00344">
    <property type="entry name" value="HTH_ASNC"/>
    <property type="match status" value="1"/>
</dbReference>
<dbReference type="RefSeq" id="WP_058857248.1">
    <property type="nucleotide sequence ID" value="NZ_BJZR01000063.1"/>
</dbReference>
<dbReference type="SUPFAM" id="SSF54909">
    <property type="entry name" value="Dimeric alpha+beta barrel"/>
    <property type="match status" value="1"/>
</dbReference>
<dbReference type="SUPFAM" id="SSF46785">
    <property type="entry name" value="Winged helix' DNA-binding domain"/>
    <property type="match status" value="1"/>
</dbReference>
<dbReference type="PRINTS" id="PR00033">
    <property type="entry name" value="HTHASNC"/>
</dbReference>
<dbReference type="GO" id="GO:0005829">
    <property type="term" value="C:cytosol"/>
    <property type="evidence" value="ECO:0007669"/>
    <property type="project" value="TreeGrafter"/>
</dbReference>
<dbReference type="Pfam" id="PF01037">
    <property type="entry name" value="AsnC_trans_reg"/>
    <property type="match status" value="1"/>
</dbReference>
<dbReference type="KEGG" id="kfv:AS188_00835"/>
<evidence type="ECO:0000256" key="2">
    <source>
        <dbReference type="ARBA" id="ARBA00023125"/>
    </source>
</evidence>
<proteinExistence type="predicted"/>
<evidence type="ECO:0000259" key="4">
    <source>
        <dbReference type="PROSITE" id="PS50956"/>
    </source>
</evidence>
<dbReference type="PANTHER" id="PTHR30154">
    <property type="entry name" value="LEUCINE-RESPONSIVE REGULATORY PROTEIN"/>
    <property type="match status" value="1"/>
</dbReference>
<dbReference type="PROSITE" id="PS50956">
    <property type="entry name" value="HTH_ASNC_2"/>
    <property type="match status" value="1"/>
</dbReference>
<feature type="domain" description="HTH asnC-type" evidence="4">
    <location>
        <begin position="7"/>
        <end position="68"/>
    </location>
</feature>
<dbReference type="Pfam" id="PF13404">
    <property type="entry name" value="HTH_AsnC-type"/>
    <property type="match status" value="1"/>
</dbReference>
<dbReference type="PANTHER" id="PTHR30154:SF34">
    <property type="entry name" value="TRANSCRIPTIONAL REGULATOR AZLB"/>
    <property type="match status" value="1"/>
</dbReference>
<sequence length="160" mass="17295">MRSMHRLDALDARILLALDQDPAASVLALARTLGVARNTVHARLRRLTEGGVLRSPSRRLDPRALGCDLTAFVELSIRQGAGEEALAGLRAIPEIIEIHATTGDADLLARVVARDTEDLHRITNLVVETPGVLRTSTAISLLEVMPLRLTGLLRRTAGES</sequence>
<dbReference type="Proteomes" id="UP000057181">
    <property type="component" value="Chromosome"/>
</dbReference>
<dbReference type="EMBL" id="CP013254">
    <property type="protein sequence ID" value="ALU38534.1"/>
    <property type="molecule type" value="Genomic_DNA"/>
</dbReference>
<name>A0A0U3HLS5_9MICC</name>